<keyword evidence="2" id="KW-1133">Transmembrane helix</keyword>
<keyword evidence="2" id="KW-0472">Membrane</keyword>
<name>A0AAU7GIW9_9MICO</name>
<sequence>MGTRDERARAWRGVGAGALLAVLATLATVALAVAIPTQGENPRAWGIIVCGVVAVLVSARLAARNWRRLRHYRGDDLPEPQRRTRARRRPPNRPVTAKARAHPRPRPHRIQLR</sequence>
<keyword evidence="2" id="KW-0812">Transmembrane</keyword>
<accession>A0AAU7GIW9</accession>
<feature type="region of interest" description="Disordered" evidence="1">
    <location>
        <begin position="72"/>
        <end position="113"/>
    </location>
</feature>
<dbReference type="EMBL" id="CP157390">
    <property type="protein sequence ID" value="XBM50128.1"/>
    <property type="molecule type" value="Genomic_DNA"/>
</dbReference>
<evidence type="ECO:0000256" key="2">
    <source>
        <dbReference type="SAM" id="Phobius"/>
    </source>
</evidence>
<gene>
    <name evidence="3" type="ORF">AAME72_09700</name>
</gene>
<organism evidence="3">
    <name type="scientific">Leifsonia sp. NPDC080035</name>
    <dbReference type="NCBI Taxonomy" id="3143936"/>
    <lineage>
        <taxon>Bacteria</taxon>
        <taxon>Bacillati</taxon>
        <taxon>Actinomycetota</taxon>
        <taxon>Actinomycetes</taxon>
        <taxon>Micrococcales</taxon>
        <taxon>Microbacteriaceae</taxon>
        <taxon>Leifsonia</taxon>
    </lineage>
</organism>
<evidence type="ECO:0000256" key="1">
    <source>
        <dbReference type="SAM" id="MobiDB-lite"/>
    </source>
</evidence>
<dbReference type="AlphaFoldDB" id="A0AAU7GIW9"/>
<proteinExistence type="predicted"/>
<dbReference type="Pfam" id="PF25587">
    <property type="entry name" value="Rv2743c"/>
    <property type="match status" value="1"/>
</dbReference>
<feature type="compositionally biased region" description="Basic and acidic residues" evidence="1">
    <location>
        <begin position="72"/>
        <end position="82"/>
    </location>
</feature>
<feature type="compositionally biased region" description="Basic residues" evidence="1">
    <location>
        <begin position="99"/>
        <end position="113"/>
    </location>
</feature>
<dbReference type="RefSeq" id="WP_348790038.1">
    <property type="nucleotide sequence ID" value="NZ_CP157390.1"/>
</dbReference>
<protein>
    <submittedName>
        <fullName evidence="3">Uncharacterized protein</fullName>
    </submittedName>
</protein>
<feature type="transmembrane region" description="Helical" evidence="2">
    <location>
        <begin position="44"/>
        <end position="63"/>
    </location>
</feature>
<evidence type="ECO:0000313" key="3">
    <source>
        <dbReference type="EMBL" id="XBM50128.1"/>
    </source>
</evidence>
<dbReference type="InterPro" id="IPR057952">
    <property type="entry name" value="Rv2743c-like"/>
</dbReference>
<reference evidence="3" key="1">
    <citation type="submission" date="2024-05" db="EMBL/GenBank/DDBJ databases">
        <title>The Natural Products Discovery Center: Release of the First 8490 Sequenced Strains for Exploring Actinobacteria Biosynthetic Diversity.</title>
        <authorList>
            <person name="Kalkreuter E."/>
            <person name="Kautsar S.A."/>
            <person name="Yang D."/>
            <person name="Bader C.D."/>
            <person name="Teijaro C.N."/>
            <person name="Fluegel L."/>
            <person name="Davis C.M."/>
            <person name="Simpson J.R."/>
            <person name="Lauterbach L."/>
            <person name="Steele A.D."/>
            <person name="Gui C."/>
            <person name="Meng S."/>
            <person name="Li G."/>
            <person name="Viehrig K."/>
            <person name="Ye F."/>
            <person name="Su P."/>
            <person name="Kiefer A.F."/>
            <person name="Nichols A."/>
            <person name="Cepeda A.J."/>
            <person name="Yan W."/>
            <person name="Fan B."/>
            <person name="Jiang Y."/>
            <person name="Adhikari A."/>
            <person name="Zheng C.-J."/>
            <person name="Schuster L."/>
            <person name="Cowan T.M."/>
            <person name="Smanski M.J."/>
            <person name="Chevrette M.G."/>
            <person name="de Carvalho L.P.S."/>
            <person name="Shen B."/>
        </authorList>
    </citation>
    <scope>NUCLEOTIDE SEQUENCE</scope>
    <source>
        <strain evidence="3">NPDC080035</strain>
    </source>
</reference>